<dbReference type="Proteomes" id="UP000663887">
    <property type="component" value="Unassembled WGS sequence"/>
</dbReference>
<evidence type="ECO:0000259" key="1">
    <source>
        <dbReference type="Pfam" id="PF05697"/>
    </source>
</evidence>
<reference evidence="3" key="1">
    <citation type="submission" date="2021-02" db="EMBL/GenBank/DDBJ databases">
        <authorList>
            <person name="Nowell W R."/>
        </authorList>
    </citation>
    <scope>NUCLEOTIDE SEQUENCE</scope>
</reference>
<dbReference type="GO" id="GO:0051083">
    <property type="term" value="P:'de novo' cotranslational protein folding"/>
    <property type="evidence" value="ECO:0007669"/>
    <property type="project" value="TreeGrafter"/>
</dbReference>
<dbReference type="InterPro" id="IPR005215">
    <property type="entry name" value="Trig_fac"/>
</dbReference>
<dbReference type="InterPro" id="IPR037041">
    <property type="entry name" value="Trigger_fac_C_sf"/>
</dbReference>
<dbReference type="SUPFAM" id="SSF102735">
    <property type="entry name" value="Trigger factor ribosome-binding domain"/>
    <property type="match status" value="1"/>
</dbReference>
<dbReference type="InterPro" id="IPR036611">
    <property type="entry name" value="Trigger_fac_ribosome-bd_sf"/>
</dbReference>
<dbReference type="AlphaFoldDB" id="A0A819G0R3"/>
<dbReference type="Gene3D" id="1.10.3120.10">
    <property type="entry name" value="Trigger factor, C-terminal domain"/>
    <property type="match status" value="1"/>
</dbReference>
<dbReference type="Proteomes" id="UP000663842">
    <property type="component" value="Unassembled WGS sequence"/>
</dbReference>
<comment type="caution">
    <text evidence="3">The sequence shown here is derived from an EMBL/GenBank/DDBJ whole genome shotgun (WGS) entry which is preliminary data.</text>
</comment>
<dbReference type="EMBL" id="CAJNRG010013019">
    <property type="protein sequence ID" value="CAF2145285.1"/>
    <property type="molecule type" value="Genomic_DNA"/>
</dbReference>
<dbReference type="GO" id="GO:0003755">
    <property type="term" value="F:peptidyl-prolyl cis-trans isomerase activity"/>
    <property type="evidence" value="ECO:0007669"/>
    <property type="project" value="TreeGrafter"/>
</dbReference>
<name>A0A819G0R3_9BILA</name>
<proteinExistence type="predicted"/>
<dbReference type="EMBL" id="CAJOBF010000830">
    <property type="protein sequence ID" value="CAF3875867.1"/>
    <property type="molecule type" value="Genomic_DNA"/>
</dbReference>
<dbReference type="PANTHER" id="PTHR30560:SF3">
    <property type="entry name" value="TRIGGER FACTOR-LIKE PROTEIN TIG, CHLOROPLASTIC"/>
    <property type="match status" value="1"/>
</dbReference>
<dbReference type="InterPro" id="IPR027304">
    <property type="entry name" value="Trigger_fact/SurA_dom_sf"/>
</dbReference>
<dbReference type="Pfam" id="PF05697">
    <property type="entry name" value="Trigger_N"/>
    <property type="match status" value="1"/>
</dbReference>
<gene>
    <name evidence="3" type="ORF">UXM345_LOCUS9197</name>
    <name evidence="2" type="ORF">XDN619_LOCUS27528</name>
</gene>
<protein>
    <recommendedName>
        <fullName evidence="1">Trigger factor ribosome-binding bacterial domain-containing protein</fullName>
    </recommendedName>
</protein>
<dbReference type="NCBIfam" id="TIGR00115">
    <property type="entry name" value="tig"/>
    <property type="match status" value="1"/>
</dbReference>
<dbReference type="GO" id="GO:0015031">
    <property type="term" value="P:protein transport"/>
    <property type="evidence" value="ECO:0007669"/>
    <property type="project" value="InterPro"/>
</dbReference>
<sequence length="455" mass="51763">MATVTRENIGNLTDRLTVNLSKEDYFERFETNLKKQAKTANIPGFRKGMVPAGLVKKMYGQSLFTDEVLRTAETQLNEYLTKEQLDIFAQPLPLDIDARQLDMNNPADYAFAFEIGLKPAFEINTNINVTRYKVAVTDTMIDEEVARLQTRFGKMTEPEAVSSEDHVLNVTFTEVDAEGNVVEGGINKGNSLLVKYFAPAFRSNLMGKKKDDVLDLHLATAFEDKELETILADLGLDPATAGAADKNFKLTITKVGFVEKAEMNEEFFLAAYPNKEVKSEEELRAAVKEDIEAYYDAQSKNQVHDQIYHHLLDHTTMEFPESFLKRWIQTSGEKPKTAEEAETEFPSFSNSLKWTLITSKLVEDNKIEVLPDDIRGFAKQQLFQYMGGQLGMLGDNQQWVEDYADRMMKDRKFVEDSYHRISTEKMFNLLEAKVSATEESIGAEEFASKLHNHHH</sequence>
<feature type="domain" description="Trigger factor ribosome-binding bacterial" evidence="1">
    <location>
        <begin position="3"/>
        <end position="148"/>
    </location>
</feature>
<dbReference type="Gene3D" id="3.30.70.1050">
    <property type="entry name" value="Trigger factor ribosome-binding domain"/>
    <property type="match status" value="1"/>
</dbReference>
<evidence type="ECO:0000313" key="4">
    <source>
        <dbReference type="Proteomes" id="UP000663842"/>
    </source>
</evidence>
<dbReference type="SUPFAM" id="SSF109998">
    <property type="entry name" value="Triger factor/SurA peptide-binding domain-like"/>
    <property type="match status" value="1"/>
</dbReference>
<dbReference type="GO" id="GO:0043335">
    <property type="term" value="P:protein unfolding"/>
    <property type="evidence" value="ECO:0007669"/>
    <property type="project" value="TreeGrafter"/>
</dbReference>
<dbReference type="PANTHER" id="PTHR30560">
    <property type="entry name" value="TRIGGER FACTOR CHAPERONE AND PEPTIDYL-PROLYL CIS/TRANS ISOMERASE"/>
    <property type="match status" value="1"/>
</dbReference>
<accession>A0A819G0R3</accession>
<dbReference type="InterPro" id="IPR008881">
    <property type="entry name" value="Trigger_fac_ribosome-bd_bac"/>
</dbReference>
<dbReference type="GO" id="GO:0044183">
    <property type="term" value="F:protein folding chaperone"/>
    <property type="evidence" value="ECO:0007669"/>
    <property type="project" value="TreeGrafter"/>
</dbReference>
<evidence type="ECO:0000313" key="3">
    <source>
        <dbReference type="EMBL" id="CAF3875867.1"/>
    </source>
</evidence>
<organism evidence="3 4">
    <name type="scientific">Rotaria magnacalcarata</name>
    <dbReference type="NCBI Taxonomy" id="392030"/>
    <lineage>
        <taxon>Eukaryota</taxon>
        <taxon>Metazoa</taxon>
        <taxon>Spiralia</taxon>
        <taxon>Gnathifera</taxon>
        <taxon>Rotifera</taxon>
        <taxon>Eurotatoria</taxon>
        <taxon>Bdelloidea</taxon>
        <taxon>Philodinida</taxon>
        <taxon>Philodinidae</taxon>
        <taxon>Rotaria</taxon>
    </lineage>
</organism>
<evidence type="ECO:0000313" key="2">
    <source>
        <dbReference type="EMBL" id="CAF2145285.1"/>
    </source>
</evidence>
<dbReference type="PIRSF" id="PIRSF003095">
    <property type="entry name" value="Trigger_factor"/>
    <property type="match status" value="1"/>
</dbReference>
<dbReference type="GO" id="GO:0043022">
    <property type="term" value="F:ribosome binding"/>
    <property type="evidence" value="ECO:0007669"/>
    <property type="project" value="TreeGrafter"/>
</dbReference>